<dbReference type="EMBL" id="JASJOS010000005">
    <property type="protein sequence ID" value="MDJ1481377.1"/>
    <property type="molecule type" value="Genomic_DNA"/>
</dbReference>
<comment type="similarity">
    <text evidence="1">Belongs to the patatin family.</text>
</comment>
<dbReference type="Gene3D" id="3.40.1090.10">
    <property type="entry name" value="Cytosolic phospholipase A2 catalytic domain"/>
    <property type="match status" value="1"/>
</dbReference>
<accession>A0AAE3QL66</accession>
<dbReference type="Proteomes" id="UP001241110">
    <property type="component" value="Unassembled WGS sequence"/>
</dbReference>
<name>A0AAE3QL66_9BACT</name>
<comment type="caution">
    <text evidence="3">Lacks conserved residue(s) required for the propagation of feature annotation.</text>
</comment>
<evidence type="ECO:0000256" key="1">
    <source>
        <dbReference type="ARBA" id="ARBA00010240"/>
    </source>
</evidence>
<dbReference type="RefSeq" id="WP_313979065.1">
    <property type="nucleotide sequence ID" value="NZ_JASJOS010000005.1"/>
</dbReference>
<evidence type="ECO:0000313" key="5">
    <source>
        <dbReference type="EMBL" id="MDJ1481377.1"/>
    </source>
</evidence>
<dbReference type="AlphaFoldDB" id="A0AAE3QL66"/>
<dbReference type="InterPro" id="IPR016035">
    <property type="entry name" value="Acyl_Trfase/lysoPLipase"/>
</dbReference>
<evidence type="ECO:0000313" key="6">
    <source>
        <dbReference type="Proteomes" id="UP001241110"/>
    </source>
</evidence>
<dbReference type="GO" id="GO:0006629">
    <property type="term" value="P:lipid metabolic process"/>
    <property type="evidence" value="ECO:0007669"/>
    <property type="project" value="UniProtKB-KW"/>
</dbReference>
<feature type="domain" description="PNPLA" evidence="4">
    <location>
        <begin position="12"/>
        <end position="213"/>
    </location>
</feature>
<evidence type="ECO:0000256" key="3">
    <source>
        <dbReference type="PROSITE-ProRule" id="PRU01161"/>
    </source>
</evidence>
<dbReference type="PANTHER" id="PTHR32176:SF92">
    <property type="entry name" value="XYLOSE ISOMERASE"/>
    <property type="match status" value="1"/>
</dbReference>
<dbReference type="PANTHER" id="PTHR32176">
    <property type="entry name" value="XYLOSE ISOMERASE"/>
    <property type="match status" value="1"/>
</dbReference>
<evidence type="ECO:0000259" key="4">
    <source>
        <dbReference type="PROSITE" id="PS51635"/>
    </source>
</evidence>
<dbReference type="InterPro" id="IPR002641">
    <property type="entry name" value="PNPLA_dom"/>
</dbReference>
<feature type="short sequence motif" description="DGA/G" evidence="3">
    <location>
        <begin position="200"/>
        <end position="202"/>
    </location>
</feature>
<dbReference type="Pfam" id="PF01734">
    <property type="entry name" value="Patatin"/>
    <property type="match status" value="1"/>
</dbReference>
<reference evidence="5" key="1">
    <citation type="submission" date="2023-05" db="EMBL/GenBank/DDBJ databases">
        <authorList>
            <person name="Zhang X."/>
        </authorList>
    </citation>
    <scope>NUCLEOTIDE SEQUENCE</scope>
    <source>
        <strain evidence="5">YF14B1</strain>
    </source>
</reference>
<dbReference type="PROSITE" id="PS51635">
    <property type="entry name" value="PNPLA"/>
    <property type="match status" value="1"/>
</dbReference>
<sequence>MRKPAGKFVRILSIDGGGIRSIIPGQILAILEEKLKAKTGRSETRLVDYFDLIAGSGSGGIMACAYLSPIKPQNTTARFSAPQVADIFLRFGKKIFEETFDHKLLSVGGLIDEKYSSYGLEKLLKEYFDDLHLSHLLKPCLVPTYDITRREVHFFTQHTATKPSEDFLVRDIARATAASPTYFECKRLQSLSGVSYAMIDGGIFANNPTLCAYAEARKLFSHPENAEKGVTANGMVIFSLGTGKSKLHYEFDDAKNWGLASWSRPLIDITASASADVVDYQLREIFGAVEMAGQYLRINPELGIDINAEMDNASVNNVQALKELGQYIAEEMDGKLNHLVDLLVAE</sequence>
<comment type="caution">
    <text evidence="5">The sequence shown here is derived from an EMBL/GenBank/DDBJ whole genome shotgun (WGS) entry which is preliminary data.</text>
</comment>
<dbReference type="GO" id="GO:0004620">
    <property type="term" value="F:phospholipase activity"/>
    <property type="evidence" value="ECO:0007669"/>
    <property type="project" value="TreeGrafter"/>
</dbReference>
<protein>
    <submittedName>
        <fullName evidence="5">Patatin-like phospholipase family protein</fullName>
    </submittedName>
</protein>
<evidence type="ECO:0000256" key="2">
    <source>
        <dbReference type="ARBA" id="ARBA00023098"/>
    </source>
</evidence>
<keyword evidence="2" id="KW-0443">Lipid metabolism</keyword>
<dbReference type="SUPFAM" id="SSF52151">
    <property type="entry name" value="FabD/lysophospholipase-like"/>
    <property type="match status" value="1"/>
</dbReference>
<gene>
    <name evidence="5" type="ORF">QNI16_12840</name>
</gene>
<dbReference type="GO" id="GO:0047372">
    <property type="term" value="F:monoacylglycerol lipase activity"/>
    <property type="evidence" value="ECO:0007669"/>
    <property type="project" value="TreeGrafter"/>
</dbReference>
<organism evidence="5 6">
    <name type="scientific">Xanthocytophaga flava</name>
    <dbReference type="NCBI Taxonomy" id="3048013"/>
    <lineage>
        <taxon>Bacteria</taxon>
        <taxon>Pseudomonadati</taxon>
        <taxon>Bacteroidota</taxon>
        <taxon>Cytophagia</taxon>
        <taxon>Cytophagales</taxon>
        <taxon>Rhodocytophagaceae</taxon>
        <taxon>Xanthocytophaga</taxon>
    </lineage>
</organism>
<proteinExistence type="inferred from homology"/>